<accession>A0AAV7TYP5</accession>
<feature type="region of interest" description="Disordered" evidence="1">
    <location>
        <begin position="1"/>
        <end position="177"/>
    </location>
</feature>
<evidence type="ECO:0000313" key="3">
    <source>
        <dbReference type="Proteomes" id="UP001066276"/>
    </source>
</evidence>
<name>A0AAV7TYP5_PLEWA</name>
<evidence type="ECO:0000256" key="1">
    <source>
        <dbReference type="SAM" id="MobiDB-lite"/>
    </source>
</evidence>
<comment type="caution">
    <text evidence="2">The sequence shown here is derived from an EMBL/GenBank/DDBJ whole genome shotgun (WGS) entry which is preliminary data.</text>
</comment>
<dbReference type="Proteomes" id="UP001066276">
    <property type="component" value="Chromosome 3_2"/>
</dbReference>
<dbReference type="EMBL" id="JANPWB010000006">
    <property type="protein sequence ID" value="KAJ1181885.1"/>
    <property type="molecule type" value="Genomic_DNA"/>
</dbReference>
<evidence type="ECO:0000313" key="2">
    <source>
        <dbReference type="EMBL" id="KAJ1181885.1"/>
    </source>
</evidence>
<sequence length="212" mass="22501">MHRSFRNRAKAQLPAATTNSGPLPSPTRRTAGQASQRFKPWGVPPGSQVTGSPLSTRALRLTDLAPNHQGKEALPVATDSRWHPEAPLTLQAPPPPGAGPCSSLQLSGGPRKAPRPSIPGPLATRSTQGKARPAAQAAPCAAQRPHPNCWAEPCSCRGSSATRLRPVPPRPGHPKGVAQYRESLQAFPRLATSRFFGSRRRSAERNVLAPPS</sequence>
<feature type="compositionally biased region" description="Polar residues" evidence="1">
    <location>
        <begin position="15"/>
        <end position="36"/>
    </location>
</feature>
<keyword evidence="3" id="KW-1185">Reference proteome</keyword>
<organism evidence="2 3">
    <name type="scientific">Pleurodeles waltl</name>
    <name type="common">Iberian ribbed newt</name>
    <dbReference type="NCBI Taxonomy" id="8319"/>
    <lineage>
        <taxon>Eukaryota</taxon>
        <taxon>Metazoa</taxon>
        <taxon>Chordata</taxon>
        <taxon>Craniata</taxon>
        <taxon>Vertebrata</taxon>
        <taxon>Euteleostomi</taxon>
        <taxon>Amphibia</taxon>
        <taxon>Batrachia</taxon>
        <taxon>Caudata</taxon>
        <taxon>Salamandroidea</taxon>
        <taxon>Salamandridae</taxon>
        <taxon>Pleurodelinae</taxon>
        <taxon>Pleurodeles</taxon>
    </lineage>
</organism>
<proteinExistence type="predicted"/>
<dbReference type="AlphaFoldDB" id="A0AAV7TYP5"/>
<reference evidence="2" key="1">
    <citation type="journal article" date="2022" name="bioRxiv">
        <title>Sequencing and chromosome-scale assembly of the giantPleurodeles waltlgenome.</title>
        <authorList>
            <person name="Brown T."/>
            <person name="Elewa A."/>
            <person name="Iarovenko S."/>
            <person name="Subramanian E."/>
            <person name="Araus A.J."/>
            <person name="Petzold A."/>
            <person name="Susuki M."/>
            <person name="Suzuki K.-i.T."/>
            <person name="Hayashi T."/>
            <person name="Toyoda A."/>
            <person name="Oliveira C."/>
            <person name="Osipova E."/>
            <person name="Leigh N.D."/>
            <person name="Simon A."/>
            <person name="Yun M.H."/>
        </authorList>
    </citation>
    <scope>NUCLEOTIDE SEQUENCE</scope>
    <source>
        <strain evidence="2">20211129_DDA</strain>
        <tissue evidence="2">Liver</tissue>
    </source>
</reference>
<feature type="compositionally biased region" description="Low complexity" evidence="1">
    <location>
        <begin position="131"/>
        <end position="145"/>
    </location>
</feature>
<protein>
    <submittedName>
        <fullName evidence="2">Uncharacterized protein</fullName>
    </submittedName>
</protein>
<gene>
    <name evidence="2" type="ORF">NDU88_007084</name>
</gene>